<feature type="transmembrane region" description="Helical" evidence="1">
    <location>
        <begin position="26"/>
        <end position="51"/>
    </location>
</feature>
<organism evidence="2 3">
    <name type="scientific">Henriciella mobilis</name>
    <dbReference type="NCBI Taxonomy" id="2305467"/>
    <lineage>
        <taxon>Bacteria</taxon>
        <taxon>Pseudomonadati</taxon>
        <taxon>Pseudomonadota</taxon>
        <taxon>Alphaproteobacteria</taxon>
        <taxon>Hyphomonadales</taxon>
        <taxon>Hyphomonadaceae</taxon>
        <taxon>Henriciella</taxon>
    </lineage>
</organism>
<comment type="caution">
    <text evidence="2">The sequence shown here is derived from an EMBL/GenBank/DDBJ whole genome shotgun (WGS) entry which is preliminary data.</text>
</comment>
<gene>
    <name evidence="2" type="ORF">D1223_04825</name>
</gene>
<proteinExistence type="predicted"/>
<feature type="transmembrane region" description="Helical" evidence="1">
    <location>
        <begin position="116"/>
        <end position="137"/>
    </location>
</feature>
<evidence type="ECO:0000313" key="3">
    <source>
        <dbReference type="Proteomes" id="UP000266385"/>
    </source>
</evidence>
<sequence length="145" mass="16311">MRALTTVPLLAYPAGCIIRLNAPEAVIADIAGFALILLALFCVALVVPSYFQRIVGDEKQNLDEFEMDLRRRAYTAAYQGFSALTLIFVMYFGIAADAQEKLPWLWTPSNFDHWNAIFWGGFLYTVLLPTAWIAWFVGAPAQEEE</sequence>
<name>A0A399RJS7_9PROT</name>
<dbReference type="Proteomes" id="UP000266385">
    <property type="component" value="Unassembled WGS sequence"/>
</dbReference>
<dbReference type="AlphaFoldDB" id="A0A399RJS7"/>
<keyword evidence="1" id="KW-1133">Transmembrane helix</keyword>
<evidence type="ECO:0000313" key="2">
    <source>
        <dbReference type="EMBL" id="RIJ29989.1"/>
    </source>
</evidence>
<evidence type="ECO:0000256" key="1">
    <source>
        <dbReference type="SAM" id="Phobius"/>
    </source>
</evidence>
<dbReference type="EMBL" id="QWFX01000006">
    <property type="protein sequence ID" value="RIJ29989.1"/>
    <property type="molecule type" value="Genomic_DNA"/>
</dbReference>
<accession>A0A399RJS7</accession>
<keyword evidence="3" id="KW-1185">Reference proteome</keyword>
<keyword evidence="1" id="KW-0472">Membrane</keyword>
<protein>
    <submittedName>
        <fullName evidence="2">Uncharacterized protein</fullName>
    </submittedName>
</protein>
<reference evidence="2 3" key="1">
    <citation type="submission" date="2018-08" db="EMBL/GenBank/DDBJ databases">
        <title>Henriciella mobilis sp. nov., isolated from seawater.</title>
        <authorList>
            <person name="Cheng H."/>
            <person name="Wu Y.-H."/>
            <person name="Xu X.-W."/>
            <person name="Guo L.-L."/>
        </authorList>
    </citation>
    <scope>NUCLEOTIDE SEQUENCE [LARGE SCALE GENOMIC DNA]</scope>
    <source>
        <strain evidence="2 3">JN25</strain>
    </source>
</reference>
<keyword evidence="1" id="KW-0812">Transmembrane</keyword>
<feature type="transmembrane region" description="Helical" evidence="1">
    <location>
        <begin position="72"/>
        <end position="96"/>
    </location>
</feature>